<dbReference type="AlphaFoldDB" id="A0A401URR7"/>
<keyword evidence="1" id="KW-0175">Coiled coil</keyword>
<comment type="caution">
    <text evidence="2">The sequence shown here is derived from an EMBL/GenBank/DDBJ whole genome shotgun (WGS) entry which is preliminary data.</text>
</comment>
<protein>
    <submittedName>
        <fullName evidence="2">Uncharacterized protein</fullName>
    </submittedName>
</protein>
<evidence type="ECO:0000313" key="2">
    <source>
        <dbReference type="EMBL" id="GCD12227.1"/>
    </source>
</evidence>
<sequence length="48" mass="5777">MGKIVRDLDEYNLKTCINKLRDLSVERVTLKHQLDELIEEYMALERQI</sequence>
<evidence type="ECO:0000256" key="1">
    <source>
        <dbReference type="SAM" id="Coils"/>
    </source>
</evidence>
<gene>
    <name evidence="2" type="ORF">Ctaglu_38500</name>
</gene>
<organism evidence="2 3">
    <name type="scientific">Clostridium tagluense</name>
    <dbReference type="NCBI Taxonomy" id="360422"/>
    <lineage>
        <taxon>Bacteria</taxon>
        <taxon>Bacillati</taxon>
        <taxon>Bacillota</taxon>
        <taxon>Clostridia</taxon>
        <taxon>Eubacteriales</taxon>
        <taxon>Clostridiaceae</taxon>
        <taxon>Clostridium</taxon>
    </lineage>
</organism>
<accession>A0A401URR7</accession>
<dbReference type="EMBL" id="BHYK01000029">
    <property type="protein sequence ID" value="GCD12227.1"/>
    <property type="molecule type" value="Genomic_DNA"/>
</dbReference>
<dbReference type="RefSeq" id="WP_185732822.1">
    <property type="nucleotide sequence ID" value="NZ_BHYK01000029.1"/>
</dbReference>
<dbReference type="Proteomes" id="UP000287872">
    <property type="component" value="Unassembled WGS sequence"/>
</dbReference>
<name>A0A401URR7_9CLOT</name>
<reference evidence="2 3" key="1">
    <citation type="submission" date="2018-11" db="EMBL/GenBank/DDBJ databases">
        <title>Genome sequencing and assembly of Clostridium tagluense strain A121.</title>
        <authorList>
            <person name="Murakami T."/>
            <person name="Segawa T."/>
            <person name="Shcherbakova V.A."/>
            <person name="Mori H."/>
            <person name="Yoshimura Y."/>
        </authorList>
    </citation>
    <scope>NUCLEOTIDE SEQUENCE [LARGE SCALE GENOMIC DNA]</scope>
    <source>
        <strain evidence="2 3">A121</strain>
    </source>
</reference>
<evidence type="ECO:0000313" key="3">
    <source>
        <dbReference type="Proteomes" id="UP000287872"/>
    </source>
</evidence>
<proteinExistence type="predicted"/>
<keyword evidence="3" id="KW-1185">Reference proteome</keyword>
<feature type="coiled-coil region" evidence="1">
    <location>
        <begin position="20"/>
        <end position="47"/>
    </location>
</feature>